<feature type="coiled-coil region" evidence="1">
    <location>
        <begin position="74"/>
        <end position="108"/>
    </location>
</feature>
<evidence type="ECO:0000313" key="3">
    <source>
        <dbReference type="Proteomes" id="UP001197114"/>
    </source>
</evidence>
<keyword evidence="3" id="KW-1185">Reference proteome</keyword>
<organism evidence="2 3">
    <name type="scientific">Streptomyces anatolicus</name>
    <dbReference type="NCBI Taxonomy" id="2675858"/>
    <lineage>
        <taxon>Bacteria</taxon>
        <taxon>Bacillati</taxon>
        <taxon>Actinomycetota</taxon>
        <taxon>Actinomycetes</taxon>
        <taxon>Kitasatosporales</taxon>
        <taxon>Streptomycetaceae</taxon>
        <taxon>Streptomyces</taxon>
    </lineage>
</organism>
<accession>A0ABS6YGK0</accession>
<sequence>MAWVRRAVTVDGRALYAMVGAVVGAPEFVMASLADLAERGIKDAGDALPVPVGVATESPAGETVAALRDTLDAHLAGQRELETLRVRVAELEAERHSTNEALSDAMVERSADKLTRLLAPTQALREDEPADEPPLTVYRASHESFVMGLYTTRQAAYEHCEAHELRDDPVSPMAWNVDEDGAAELVRLRVPRSPGAESATGYVVTPLEIASAYDEEADE</sequence>
<reference evidence="2 3" key="1">
    <citation type="submission" date="2019-11" db="EMBL/GenBank/DDBJ databases">
        <authorList>
            <person name="Ay H."/>
        </authorList>
    </citation>
    <scope>NUCLEOTIDE SEQUENCE [LARGE SCALE GENOMIC DNA]</scope>
    <source>
        <strain evidence="2 3">BG9H</strain>
    </source>
</reference>
<protein>
    <submittedName>
        <fullName evidence="2">Uncharacterized protein</fullName>
    </submittedName>
</protein>
<evidence type="ECO:0000256" key="1">
    <source>
        <dbReference type="SAM" id="Coils"/>
    </source>
</evidence>
<dbReference type="EMBL" id="WMBF01000006">
    <property type="protein sequence ID" value="MBW5420240.1"/>
    <property type="molecule type" value="Genomic_DNA"/>
</dbReference>
<evidence type="ECO:0000313" key="2">
    <source>
        <dbReference type="EMBL" id="MBW5420240.1"/>
    </source>
</evidence>
<gene>
    <name evidence="2" type="ORF">GKQ77_01475</name>
</gene>
<name>A0ABS6YGK0_9ACTN</name>
<dbReference type="Proteomes" id="UP001197114">
    <property type="component" value="Unassembled WGS sequence"/>
</dbReference>
<proteinExistence type="predicted"/>
<dbReference type="RefSeq" id="WP_219686746.1">
    <property type="nucleotide sequence ID" value="NZ_WMBF01000006.1"/>
</dbReference>
<keyword evidence="1" id="KW-0175">Coiled coil</keyword>
<comment type="caution">
    <text evidence="2">The sequence shown here is derived from an EMBL/GenBank/DDBJ whole genome shotgun (WGS) entry which is preliminary data.</text>
</comment>